<dbReference type="InterPro" id="IPR000836">
    <property type="entry name" value="PRTase_dom"/>
</dbReference>
<evidence type="ECO:0000256" key="1">
    <source>
        <dbReference type="ARBA" id="ARBA00008007"/>
    </source>
</evidence>
<gene>
    <name evidence="2" type="ORF">CKALI_09145</name>
</gene>
<dbReference type="KEGG" id="ckw:CKALI_09145"/>
<sequence>MIELLLPKHCAGCGAAGRALCSACRRHLARPPRRIFTPVDPHIPVWALGPYSGVHREVVLGMKERGRRDIPAYLGAVLGSGIEHLAARGELPEPESLTLVPAPTKSASARLRGGDPVTAVAKSSGLRVAGCVRHGSQVGESVGLSASARRRNLAGKVILDRIPPAPVLLVDDVVTTGSTLAETASVLFAANVQVAGALVICVA</sequence>
<dbReference type="EMBL" id="CP046452">
    <property type="protein sequence ID" value="QGU02684.1"/>
    <property type="molecule type" value="Genomic_DNA"/>
</dbReference>
<evidence type="ECO:0000313" key="3">
    <source>
        <dbReference type="Proteomes" id="UP000427071"/>
    </source>
</evidence>
<name>A0A6B8VMP0_9CORY</name>
<dbReference type="Gene3D" id="3.40.50.2020">
    <property type="match status" value="1"/>
</dbReference>
<proteinExistence type="inferred from homology"/>
<keyword evidence="3" id="KW-1185">Reference proteome</keyword>
<organism evidence="2 3">
    <name type="scientific">Corynebacterium kalinowskii</name>
    <dbReference type="NCBI Taxonomy" id="2675216"/>
    <lineage>
        <taxon>Bacteria</taxon>
        <taxon>Bacillati</taxon>
        <taxon>Actinomycetota</taxon>
        <taxon>Actinomycetes</taxon>
        <taxon>Mycobacteriales</taxon>
        <taxon>Corynebacteriaceae</taxon>
        <taxon>Corynebacterium</taxon>
    </lineage>
</organism>
<dbReference type="SUPFAM" id="SSF53271">
    <property type="entry name" value="PRTase-like"/>
    <property type="match status" value="1"/>
</dbReference>
<dbReference type="PANTHER" id="PTHR47505:SF1">
    <property type="entry name" value="DNA UTILIZATION PROTEIN YHGH"/>
    <property type="match status" value="1"/>
</dbReference>
<dbReference type="CDD" id="cd06223">
    <property type="entry name" value="PRTases_typeI"/>
    <property type="match status" value="1"/>
</dbReference>
<dbReference type="Proteomes" id="UP000427071">
    <property type="component" value="Chromosome"/>
</dbReference>
<dbReference type="AlphaFoldDB" id="A0A6B8VMP0"/>
<comment type="similarity">
    <text evidence="1">Belongs to the ComF/GntX family.</text>
</comment>
<dbReference type="PANTHER" id="PTHR47505">
    <property type="entry name" value="DNA UTILIZATION PROTEIN YHGH"/>
    <property type="match status" value="1"/>
</dbReference>
<dbReference type="InterPro" id="IPR029057">
    <property type="entry name" value="PRTase-like"/>
</dbReference>
<accession>A0A6B8VMP0</accession>
<evidence type="ECO:0000313" key="2">
    <source>
        <dbReference type="EMBL" id="QGU02684.1"/>
    </source>
</evidence>
<reference evidence="3" key="1">
    <citation type="submission" date="2019-11" db="EMBL/GenBank/DDBJ databases">
        <title>Complete genome sequence of Corynebacterium kalinowskii 1959, a novel Corynebacterium species isolated from soil of a small paddock in Vilsendorf, Germany.</title>
        <authorList>
            <person name="Schaffert L."/>
            <person name="Ruwe M."/>
            <person name="Milse J."/>
            <person name="Hanuschka K."/>
            <person name="Ortseifen V."/>
            <person name="Droste J."/>
            <person name="Brandt D."/>
            <person name="Schlueter L."/>
            <person name="Kutter Y."/>
            <person name="Vinke S."/>
            <person name="Viehoefer P."/>
            <person name="Jacob L."/>
            <person name="Luebke N.-C."/>
            <person name="Schulte-Berndt E."/>
            <person name="Hain C."/>
            <person name="Linder M."/>
            <person name="Schmidt P."/>
            <person name="Wollenschlaeger L."/>
            <person name="Luttermann T."/>
            <person name="Thieme E."/>
            <person name="Hassa J."/>
            <person name="Haak M."/>
            <person name="Wittchen M."/>
            <person name="Mentz A."/>
            <person name="Persicke M."/>
            <person name="Busche T."/>
            <person name="Ruckert C."/>
        </authorList>
    </citation>
    <scope>NUCLEOTIDE SEQUENCE [LARGE SCALE GENOMIC DNA]</scope>
    <source>
        <strain evidence="3">1959</strain>
    </source>
</reference>
<dbReference type="RefSeq" id="WP_231580452.1">
    <property type="nucleotide sequence ID" value="NZ_CP046452.1"/>
</dbReference>
<protein>
    <submittedName>
        <fullName evidence="2">DNA utilization protein GntX</fullName>
    </submittedName>
</protein>
<dbReference type="InterPro" id="IPR051910">
    <property type="entry name" value="ComF/GntX_DNA_util-trans"/>
</dbReference>